<sequence length="130" mass="14801">MIIERADRNIQTAPLFKGVKNEKDSVKQVNTKNIFPFLSDSVTTVKPLKIHEERRASMGVIMRSEMHEEPISPLKEAKTEEVCAKNFKPKYKAPFILQGGTTLEEPTNNINEESDLEEETKVGKEVEENI</sequence>
<name>A0A4Q9LTN1_9MICR</name>
<gene>
    <name evidence="2" type="ORF">CWI38_1092p0020</name>
</gene>
<dbReference type="EMBL" id="PITK01001092">
    <property type="protein sequence ID" value="TBU11667.1"/>
    <property type="molecule type" value="Genomic_DNA"/>
</dbReference>
<accession>A0A4Q9LTN1</accession>
<proteinExistence type="predicted"/>
<keyword evidence="3" id="KW-1185">Reference proteome</keyword>
<dbReference type="AlphaFoldDB" id="A0A4Q9LTN1"/>
<organism evidence="2 3">
    <name type="scientific">Hamiltosporidium tvaerminnensis</name>
    <dbReference type="NCBI Taxonomy" id="1176355"/>
    <lineage>
        <taxon>Eukaryota</taxon>
        <taxon>Fungi</taxon>
        <taxon>Fungi incertae sedis</taxon>
        <taxon>Microsporidia</taxon>
        <taxon>Dubosqiidae</taxon>
        <taxon>Hamiltosporidium</taxon>
    </lineage>
</organism>
<evidence type="ECO:0000256" key="1">
    <source>
        <dbReference type="SAM" id="MobiDB-lite"/>
    </source>
</evidence>
<protein>
    <submittedName>
        <fullName evidence="2">Uncharacterized protein</fullName>
    </submittedName>
</protein>
<dbReference type="VEuPathDB" id="MicrosporidiaDB:CWI38_1092p0020"/>
<evidence type="ECO:0000313" key="2">
    <source>
        <dbReference type="EMBL" id="TBU11667.1"/>
    </source>
</evidence>
<feature type="compositionally biased region" description="Polar residues" evidence="1">
    <location>
        <begin position="99"/>
        <end position="111"/>
    </location>
</feature>
<feature type="compositionally biased region" description="Basic and acidic residues" evidence="1">
    <location>
        <begin position="119"/>
        <end position="130"/>
    </location>
</feature>
<evidence type="ECO:0000313" key="3">
    <source>
        <dbReference type="Proteomes" id="UP000292282"/>
    </source>
</evidence>
<comment type="caution">
    <text evidence="2">The sequence shown here is derived from an EMBL/GenBank/DDBJ whole genome shotgun (WGS) entry which is preliminary data.</text>
</comment>
<dbReference type="Proteomes" id="UP000292282">
    <property type="component" value="Unassembled WGS sequence"/>
</dbReference>
<feature type="region of interest" description="Disordered" evidence="1">
    <location>
        <begin position="98"/>
        <end position="130"/>
    </location>
</feature>
<reference evidence="2 3" key="1">
    <citation type="submission" date="2017-12" db="EMBL/GenBank/DDBJ databases">
        <authorList>
            <person name="Pombert J.-F."/>
            <person name="Haag K.L."/>
            <person name="Ebert D."/>
        </authorList>
    </citation>
    <scope>NUCLEOTIDE SEQUENCE [LARGE SCALE GENOMIC DNA]</scope>
    <source>
        <strain evidence="2">IL-G-3</strain>
    </source>
</reference>